<dbReference type="PANTHER" id="PTHR39340">
    <property type="entry name" value="SULFOFRUCTOSEPHOSPHATE ALDOLASE"/>
    <property type="match status" value="1"/>
</dbReference>
<sequence length="350" mass="38255">MTHTLRLGKERGLKRLADDQGHFSMVALDQRPPLINLIAKRRGIEPAQVAFADMVAAKRLLVEVLGAQASAMLFDPNYALPAAIDLLPARTGLVMTLEDHRAQETPGGRLSHSIKDWNVAKIKACGADGVKVLAWYRPDAAAEVLEHQRNYVLEIGKECRRHDIPYVLELLVYPLKGSLAPADDYVESPQKLPELVIDSVREFCNPRYGVDLLKLESPLPGATLPARDGGAEHLQAQALFDAMGDVCRAASMPWVMLSAGVTGEQFVRVMEYAFAAGADGFLAGRAIWGHALQQFPDLQACRDTLRSDGLETLRRLEDLARREAGTWSANYAGLAKGIEAEGDFCAAYAP</sequence>
<organism evidence="2 3">
    <name type="scientific">Candidimonas humi</name>
    <dbReference type="NCBI Taxonomy" id="683355"/>
    <lineage>
        <taxon>Bacteria</taxon>
        <taxon>Pseudomonadati</taxon>
        <taxon>Pseudomonadota</taxon>
        <taxon>Betaproteobacteria</taxon>
        <taxon>Burkholderiales</taxon>
        <taxon>Alcaligenaceae</taxon>
        <taxon>Candidimonas</taxon>
    </lineage>
</organism>
<name>A0ABV8P546_9BURK</name>
<comment type="caution">
    <text evidence="2">The sequence shown here is derived from an EMBL/GenBank/DDBJ whole genome shotgun (WGS) entry which is preliminary data.</text>
</comment>
<dbReference type="InterPro" id="IPR002915">
    <property type="entry name" value="DeoC/FbaB/LacD_aldolase"/>
</dbReference>
<dbReference type="RefSeq" id="WP_217963719.1">
    <property type="nucleotide sequence ID" value="NZ_JAHTBN010000002.1"/>
</dbReference>
<dbReference type="Proteomes" id="UP001595848">
    <property type="component" value="Unassembled WGS sequence"/>
</dbReference>
<dbReference type="EMBL" id="JBHSBV010000010">
    <property type="protein sequence ID" value="MFC4203263.1"/>
    <property type="molecule type" value="Genomic_DNA"/>
</dbReference>
<protein>
    <submittedName>
        <fullName evidence="2">Tagatose 1,6-diphosphate aldolase</fullName>
    </submittedName>
</protein>
<dbReference type="PANTHER" id="PTHR39340:SF1">
    <property type="entry name" value="SULFOFRUCTOSEPHOSPHATE ALDOLASE"/>
    <property type="match status" value="1"/>
</dbReference>
<evidence type="ECO:0000313" key="3">
    <source>
        <dbReference type="Proteomes" id="UP001595848"/>
    </source>
</evidence>
<keyword evidence="3" id="KW-1185">Reference proteome</keyword>
<evidence type="ECO:0000313" key="2">
    <source>
        <dbReference type="EMBL" id="MFC4203263.1"/>
    </source>
</evidence>
<proteinExistence type="predicted"/>
<dbReference type="SMART" id="SM01133">
    <property type="entry name" value="DeoC"/>
    <property type="match status" value="1"/>
</dbReference>
<reference evidence="3" key="1">
    <citation type="journal article" date="2019" name="Int. J. Syst. Evol. Microbiol.">
        <title>The Global Catalogue of Microorganisms (GCM) 10K type strain sequencing project: providing services to taxonomists for standard genome sequencing and annotation.</title>
        <authorList>
            <consortium name="The Broad Institute Genomics Platform"/>
            <consortium name="The Broad Institute Genome Sequencing Center for Infectious Disease"/>
            <person name="Wu L."/>
            <person name="Ma J."/>
        </authorList>
    </citation>
    <scope>NUCLEOTIDE SEQUENCE [LARGE SCALE GENOMIC DNA]</scope>
    <source>
        <strain evidence="3">LMG 24813</strain>
    </source>
</reference>
<dbReference type="NCBIfam" id="NF009498">
    <property type="entry name" value="PRK12858.1"/>
    <property type="match status" value="1"/>
</dbReference>
<gene>
    <name evidence="2" type="ORF">ACFOY1_20110</name>
</gene>
<dbReference type="Pfam" id="PF01791">
    <property type="entry name" value="DeoC"/>
    <property type="match status" value="1"/>
</dbReference>
<dbReference type="InterPro" id="IPR050552">
    <property type="entry name" value="LacD_aldolase"/>
</dbReference>
<accession>A0ABV8P546</accession>
<evidence type="ECO:0000256" key="1">
    <source>
        <dbReference type="ARBA" id="ARBA00023239"/>
    </source>
</evidence>
<keyword evidence="1" id="KW-0456">Lyase</keyword>